<dbReference type="Proteomes" id="UP001196661">
    <property type="component" value="Unassembled WGS sequence"/>
</dbReference>
<dbReference type="Pfam" id="PF23163">
    <property type="entry name" value="CSD_RNase_II"/>
    <property type="match status" value="1"/>
</dbReference>
<dbReference type="InterPro" id="IPR001900">
    <property type="entry name" value="RNase_II/R"/>
</dbReference>
<dbReference type="Pfam" id="PF25255">
    <property type="entry name" value="WHD_RNase_II"/>
    <property type="match status" value="1"/>
</dbReference>
<dbReference type="Pfam" id="PF23161">
    <property type="entry name" value="HTH_RNase_II"/>
    <property type="match status" value="1"/>
</dbReference>
<dbReference type="InterPro" id="IPR056404">
    <property type="entry name" value="HTH_RNase_II"/>
</dbReference>
<sequence>MEKGTLIEFKVQGIPRLGVTDRPEGKKNWVVIDGNGQSHVLHPRQITYIVDNGSYQSSDIASFWAEAEPNIDPDSLEVAWEFLQEAGESTDPASLALLLFSEQTPSLCYAAYCLLNGDKVFFKRKGDHYEPRSVKQVDEVRHQQAREAARKLEWEGFLTRSRQKLEALSPDTENAEALENDHRWEKPDRPRLDLLERYATLGEDCSQKVAAQEILTALEYGTDAENAFQLLVDLGLWSPHENLALRRSQIPVYIPDEINAMVQQRIDNPPPDADTDRLDLTHLKVYTIDDESTREIDDGLSLETLPDGRPRIWVHIADPTRWLLPGDDIDLEARRRCTTVYLPTGMIPMFPEALATGPMSLRQGELCCALSFGIVLSEAGAVEDYTIRASCIKPTYRLTYEDVDEMLELGLTAETELNAIADWAKQRRQWRKSQGAISINMPESSIKVINEEITIDVLENSQSRQTVAEMMILTGEVAARYGEANALAIPFRSQPEPELPSDNELLQLPTGWVRDSAIRRCMPRSEMGINPARHATLGLDYYSQVTSPIRRYTDLLAHFQLKAHLRGESLPFSPEEMTELTQGVSTAAYEAVTVERQTKRYWALEFLRRQGKQSWSAMLLRWLREHESLGLVMIEDLGLELAMRFDSNPTLGARFDIRVVHANPRQDFIRLELVTDAIVANEAVA</sequence>
<dbReference type="InterPro" id="IPR012340">
    <property type="entry name" value="NA-bd_OB-fold"/>
</dbReference>
<dbReference type="SMART" id="SM00955">
    <property type="entry name" value="RNB"/>
    <property type="match status" value="1"/>
</dbReference>
<gene>
    <name evidence="2" type="ORF">IXB28_14385</name>
</gene>
<dbReference type="PANTHER" id="PTHR23355:SF42">
    <property type="entry name" value="RIBONUCLEASE II, CHLOROPLASTIC_MITOCHONDRIAL"/>
    <property type="match status" value="1"/>
</dbReference>
<organism evidence="2 3">
    <name type="scientific">Leptothoe kymatousa TAU-MAC 1615</name>
    <dbReference type="NCBI Taxonomy" id="2364775"/>
    <lineage>
        <taxon>Bacteria</taxon>
        <taxon>Bacillati</taxon>
        <taxon>Cyanobacteriota</taxon>
        <taxon>Cyanophyceae</taxon>
        <taxon>Nodosilineales</taxon>
        <taxon>Cymatolegaceae</taxon>
        <taxon>Leptothoe</taxon>
        <taxon>Leptothoe kymatousa</taxon>
    </lineage>
</organism>
<feature type="domain" description="RNB" evidence="1">
    <location>
        <begin position="277"/>
        <end position="567"/>
    </location>
</feature>
<proteinExistence type="predicted"/>
<evidence type="ECO:0000313" key="2">
    <source>
        <dbReference type="EMBL" id="MBT9313400.1"/>
    </source>
</evidence>
<accession>A0ABS5Y6E9</accession>
<dbReference type="InterPro" id="IPR050180">
    <property type="entry name" value="RNR_Ribonuclease"/>
</dbReference>
<dbReference type="SUPFAM" id="SSF50249">
    <property type="entry name" value="Nucleic acid-binding proteins"/>
    <property type="match status" value="1"/>
</dbReference>
<name>A0ABS5Y6E9_9CYAN</name>
<reference evidence="2 3" key="1">
    <citation type="journal article" date="2021" name="Mar. Drugs">
        <title>Genome Reduction and Secondary Metabolism of the Marine Sponge-Associated Cyanobacterium Leptothoe.</title>
        <authorList>
            <person name="Konstantinou D."/>
            <person name="Popin R.V."/>
            <person name="Fewer D.P."/>
            <person name="Sivonen K."/>
            <person name="Gkelis S."/>
        </authorList>
    </citation>
    <scope>NUCLEOTIDE SEQUENCE [LARGE SCALE GENOMIC DNA]</scope>
    <source>
        <strain evidence="2 3">TAU-MAC 1615</strain>
    </source>
</reference>
<evidence type="ECO:0000259" key="1">
    <source>
        <dbReference type="SMART" id="SM00955"/>
    </source>
</evidence>
<dbReference type="InterPro" id="IPR056403">
    <property type="entry name" value="RNase_II_barrel"/>
</dbReference>
<comment type="caution">
    <text evidence="2">The sequence shown here is derived from an EMBL/GenBank/DDBJ whole genome shotgun (WGS) entry which is preliminary data.</text>
</comment>
<dbReference type="EMBL" id="JADOER010000012">
    <property type="protein sequence ID" value="MBT9313400.1"/>
    <property type="molecule type" value="Genomic_DNA"/>
</dbReference>
<dbReference type="Pfam" id="PF00773">
    <property type="entry name" value="RNB"/>
    <property type="match status" value="1"/>
</dbReference>
<evidence type="ECO:0000313" key="3">
    <source>
        <dbReference type="Proteomes" id="UP001196661"/>
    </source>
</evidence>
<protein>
    <submittedName>
        <fullName evidence="2">VacB/RNase II family 3'-5' exoribonuclease</fullName>
    </submittedName>
</protein>
<dbReference type="InterPro" id="IPR057324">
    <property type="entry name" value="WH_RNase_II"/>
</dbReference>
<dbReference type="RefSeq" id="WP_215619284.1">
    <property type="nucleotide sequence ID" value="NZ_JADOER010000012.1"/>
</dbReference>
<keyword evidence="3" id="KW-1185">Reference proteome</keyword>
<dbReference type="PANTHER" id="PTHR23355">
    <property type="entry name" value="RIBONUCLEASE"/>
    <property type="match status" value="1"/>
</dbReference>